<evidence type="ECO:0000313" key="1">
    <source>
        <dbReference type="EMBL" id="ALU64368.1"/>
    </source>
</evidence>
<protein>
    <submittedName>
        <fullName evidence="1">Uncharacterized protein</fullName>
    </submittedName>
</protein>
<dbReference type="AlphaFoldDB" id="A0A0U3I5T9"/>
<dbReference type="EMBL" id="KT944070">
    <property type="protein sequence ID" value="ALU64368.1"/>
    <property type="molecule type" value="Genomic_DNA"/>
</dbReference>
<accession>A0A0U3I5T9</accession>
<organism evidence="1">
    <name type="scientific">Rhizobium leguminosarum bv. viciae</name>
    <dbReference type="NCBI Taxonomy" id="387"/>
    <lineage>
        <taxon>Bacteria</taxon>
        <taxon>Pseudomonadati</taxon>
        <taxon>Pseudomonadota</taxon>
        <taxon>Alphaproteobacteria</taxon>
        <taxon>Hyphomicrobiales</taxon>
        <taxon>Rhizobiaceae</taxon>
        <taxon>Rhizobium/Agrobacterium group</taxon>
        <taxon>Rhizobium</taxon>
    </lineage>
</organism>
<reference evidence="1" key="1">
    <citation type="submission" date="2015-10" db="EMBL/GenBank/DDBJ databases">
        <title>Comparative analysis of sym-gene organization in Rhizobium leguminosarum bv. viciae strains, isolated from different host plants and demonstrating clear differences in symbiotic specificity.</title>
        <authorList>
            <person name="Chirak E.R."/>
            <person name="Kimeklis A.K."/>
            <person name="Andronov E.E."/>
        </authorList>
    </citation>
    <scope>NUCLEOTIDE SEQUENCE</scope>
    <source>
        <strain evidence="1">Vaf12</strain>
    </source>
</reference>
<name>A0A0U3I5T9_RHILV</name>
<sequence>MGSTNTPRLFVTRKEIMKMTGIFLDIGECASARGCHGE</sequence>
<proteinExistence type="predicted"/>